<evidence type="ECO:0000256" key="4">
    <source>
        <dbReference type="ARBA" id="ARBA00022695"/>
    </source>
</evidence>
<keyword evidence="7" id="KW-0067">ATP-binding</keyword>
<evidence type="ECO:0000256" key="1">
    <source>
        <dbReference type="ARBA" id="ARBA00001946"/>
    </source>
</evidence>
<comment type="cofactor">
    <cofactor evidence="1">
        <name>Mg(2+)</name>
        <dbReference type="ChEBI" id="CHEBI:18420"/>
    </cofactor>
</comment>
<evidence type="ECO:0000313" key="9">
    <source>
        <dbReference type="EMBL" id="MBE7941179.1"/>
    </source>
</evidence>
<accession>A0ABR9SH22</accession>
<evidence type="ECO:0000256" key="5">
    <source>
        <dbReference type="ARBA" id="ARBA00022723"/>
    </source>
</evidence>
<evidence type="ECO:0000256" key="3">
    <source>
        <dbReference type="ARBA" id="ARBA00022679"/>
    </source>
</evidence>
<gene>
    <name evidence="9" type="ORF">IM725_11420</name>
</gene>
<protein>
    <submittedName>
        <fullName evidence="9">YdiU family protein</fullName>
    </submittedName>
</protein>
<keyword evidence="4" id="KW-0548">Nucleotidyltransferase</keyword>
<comment type="caution">
    <text evidence="9">The sequence shown here is derived from an EMBL/GenBank/DDBJ whole genome shotgun (WGS) entry which is preliminary data.</text>
</comment>
<keyword evidence="6" id="KW-0547">Nucleotide-binding</keyword>
<dbReference type="EMBL" id="JADDOJ010000041">
    <property type="protein sequence ID" value="MBE7941179.1"/>
    <property type="molecule type" value="Genomic_DNA"/>
</dbReference>
<sequence length="456" mass="49684">PHLVALNPRLAAELGLDPATLAGPAGVQALTGNAVPEGARPLASVYSGHQFGVWAGQLGDGRAILLGEADTAAGPQEFQLKGSGRTPYSRMGDGRAVLRSSIREFLGSEAMHGLGIPTTRALMLTGSPAPVIREEVESAAVVTRVAPSFIRFGHFEHFASRGQEAELRTLADFVIDRFYPGCREGDTLGGNPYARLLAQVSERTAALVAQWQAVGFCHGVMNTDNMSILGLTIDYGPFQFMDAFDPRHICNHSDTQGRYAFARQPDVAYWNLFCLAQALMTLIGEEEIALAALETYKNAFPQALQARLRAKLGLEGEAEGDVALMEGLFQQLAQDHVDHTIFWRRLSAHVAGGPVDPVRDLFLDRAGFDAWWRDFAGRLPADRAEAGARMLRTNPKFVLRNHVGELAIREARAGDFTRIQVLLDILHAPFDEHPGHDELAGFPPDWAQQIEISCSS</sequence>
<evidence type="ECO:0000256" key="7">
    <source>
        <dbReference type="ARBA" id="ARBA00022840"/>
    </source>
</evidence>
<keyword evidence="5" id="KW-0479">Metal-binding</keyword>
<evidence type="ECO:0000256" key="8">
    <source>
        <dbReference type="ARBA" id="ARBA00022842"/>
    </source>
</evidence>
<dbReference type="RefSeq" id="WP_193780722.1">
    <property type="nucleotide sequence ID" value="NZ_JADDOJ010000041.1"/>
</dbReference>
<dbReference type="PANTHER" id="PTHR32057">
    <property type="entry name" value="PROTEIN ADENYLYLTRANSFERASE SELO, MITOCHONDRIAL"/>
    <property type="match status" value="1"/>
</dbReference>
<dbReference type="Pfam" id="PF02696">
    <property type="entry name" value="SelO"/>
    <property type="match status" value="1"/>
</dbReference>
<evidence type="ECO:0000256" key="6">
    <source>
        <dbReference type="ARBA" id="ARBA00022741"/>
    </source>
</evidence>
<proteinExistence type="inferred from homology"/>
<organism evidence="9 10">
    <name type="scientific">Ramlibacter aquaticus</name>
    <dbReference type="NCBI Taxonomy" id="2780094"/>
    <lineage>
        <taxon>Bacteria</taxon>
        <taxon>Pseudomonadati</taxon>
        <taxon>Pseudomonadota</taxon>
        <taxon>Betaproteobacteria</taxon>
        <taxon>Burkholderiales</taxon>
        <taxon>Comamonadaceae</taxon>
        <taxon>Ramlibacter</taxon>
    </lineage>
</organism>
<name>A0ABR9SH22_9BURK</name>
<reference evidence="9 10" key="1">
    <citation type="submission" date="2020-10" db="EMBL/GenBank/DDBJ databases">
        <title>Draft genome of Ramlibacter aquaticus LMG 30558.</title>
        <authorList>
            <person name="Props R."/>
        </authorList>
    </citation>
    <scope>NUCLEOTIDE SEQUENCE [LARGE SCALE GENOMIC DNA]</scope>
    <source>
        <strain evidence="9 10">LMG 30558</strain>
    </source>
</reference>
<dbReference type="PANTHER" id="PTHR32057:SF14">
    <property type="entry name" value="PROTEIN ADENYLYLTRANSFERASE SELO, MITOCHONDRIAL"/>
    <property type="match status" value="1"/>
</dbReference>
<dbReference type="InterPro" id="IPR003846">
    <property type="entry name" value="SelO"/>
</dbReference>
<feature type="non-terminal residue" evidence="9">
    <location>
        <position position="1"/>
    </location>
</feature>
<keyword evidence="3" id="KW-0808">Transferase</keyword>
<dbReference type="Proteomes" id="UP000715965">
    <property type="component" value="Unassembled WGS sequence"/>
</dbReference>
<evidence type="ECO:0000256" key="2">
    <source>
        <dbReference type="ARBA" id="ARBA00009747"/>
    </source>
</evidence>
<evidence type="ECO:0000313" key="10">
    <source>
        <dbReference type="Proteomes" id="UP000715965"/>
    </source>
</evidence>
<dbReference type="NCBIfam" id="NF000658">
    <property type="entry name" value="PRK00029.1"/>
    <property type="match status" value="1"/>
</dbReference>
<keyword evidence="10" id="KW-1185">Reference proteome</keyword>
<comment type="similarity">
    <text evidence="2">Belongs to the SELO family.</text>
</comment>
<dbReference type="HAMAP" id="MF_00692">
    <property type="entry name" value="SelO"/>
    <property type="match status" value="1"/>
</dbReference>
<keyword evidence="8" id="KW-0460">Magnesium</keyword>